<dbReference type="AlphaFoldDB" id="A0A2W4R2R1"/>
<accession>A0A2W4R2R1</accession>
<dbReference type="Pfam" id="PF22148">
    <property type="entry name" value="Fervidolysin_NPro-like"/>
    <property type="match status" value="1"/>
</dbReference>
<reference evidence="4 5" key="1">
    <citation type="journal article" date="2018" name="Aquat. Microb. Ecol.">
        <title>Gammaproteobacterial methanotrophs dominate.</title>
        <authorList>
            <person name="Rissanen A.J."/>
            <person name="Saarenheimo J."/>
            <person name="Tiirola M."/>
            <person name="Peura S."/>
            <person name="Aalto S.L."/>
            <person name="Karvinen A."/>
            <person name="Nykanen H."/>
        </authorList>
    </citation>
    <scope>NUCLEOTIDE SEQUENCE [LARGE SCALE GENOMIC DNA]</scope>
    <source>
        <strain evidence="4">AMbin10</strain>
    </source>
</reference>
<dbReference type="Proteomes" id="UP000249396">
    <property type="component" value="Unassembled WGS sequence"/>
</dbReference>
<keyword evidence="1" id="KW-0472">Membrane</keyword>
<evidence type="ECO:0000313" key="4">
    <source>
        <dbReference type="EMBL" id="PZN78302.1"/>
    </source>
</evidence>
<dbReference type="EMBL" id="QJPH01000321">
    <property type="protein sequence ID" value="PZN78302.1"/>
    <property type="molecule type" value="Genomic_DNA"/>
</dbReference>
<feature type="transmembrane region" description="Helical" evidence="1">
    <location>
        <begin position="116"/>
        <end position="135"/>
    </location>
</feature>
<gene>
    <name evidence="4" type="ORF">DM484_13050</name>
</gene>
<evidence type="ECO:0000259" key="3">
    <source>
        <dbReference type="Pfam" id="PF22148"/>
    </source>
</evidence>
<evidence type="ECO:0000313" key="5">
    <source>
        <dbReference type="Proteomes" id="UP000249396"/>
    </source>
</evidence>
<comment type="caution">
    <text evidence="4">The sequence shown here is derived from an EMBL/GenBank/DDBJ whole genome shotgun (WGS) entry which is preliminary data.</text>
</comment>
<keyword evidence="1" id="KW-0812">Transmembrane</keyword>
<feature type="domain" description="Fervidolysin-like N-terminal prodomain" evidence="3">
    <location>
        <begin position="156"/>
        <end position="224"/>
    </location>
</feature>
<evidence type="ECO:0000259" key="2">
    <source>
        <dbReference type="Pfam" id="PF13490"/>
    </source>
</evidence>
<dbReference type="InterPro" id="IPR041916">
    <property type="entry name" value="Anti_sigma_zinc_sf"/>
</dbReference>
<keyword evidence="1" id="KW-1133">Transmembrane helix</keyword>
<dbReference type="InterPro" id="IPR027383">
    <property type="entry name" value="Znf_put"/>
</dbReference>
<evidence type="ECO:0000256" key="1">
    <source>
        <dbReference type="SAM" id="Phobius"/>
    </source>
</evidence>
<dbReference type="InterPro" id="IPR054399">
    <property type="entry name" value="Fervidolysin-like_N_prodom"/>
</dbReference>
<name>A0A2W4R2R1_9GAMM</name>
<protein>
    <submittedName>
        <fullName evidence="4">Uncharacterized protein</fullName>
    </submittedName>
</protein>
<dbReference type="Gene3D" id="1.10.10.1320">
    <property type="entry name" value="Anti-sigma factor, zinc-finger domain"/>
    <property type="match status" value="1"/>
</dbReference>
<organism evidence="4 5">
    <name type="scientific">Candidatus Methylumidiphilus alinenensis</name>
    <dbReference type="NCBI Taxonomy" id="2202197"/>
    <lineage>
        <taxon>Bacteria</taxon>
        <taxon>Pseudomonadati</taxon>
        <taxon>Pseudomonadota</taxon>
        <taxon>Gammaproteobacteria</taxon>
        <taxon>Methylococcales</taxon>
        <taxon>Candidatus Methylumidiphilus</taxon>
    </lineage>
</organism>
<feature type="domain" description="Putative zinc-finger" evidence="2">
    <location>
        <begin position="14"/>
        <end position="46"/>
    </location>
</feature>
<proteinExistence type="predicted"/>
<dbReference type="Pfam" id="PF13490">
    <property type="entry name" value="zf-HC2"/>
    <property type="match status" value="1"/>
</dbReference>
<sequence>MNIQQSSAYSNHDEIWLLIPWYANGSLEGSDHDRVKAHLQVCLVCRRELASQAMLAKHLEHTPSVEISYKPSFERLMSRIHEEEGLRAKANRQTQGKSPWLAQWKNSLIANFTPKHLIPVFATGLLAIALALLFGRPPLNEIKTYHTVANPNNLNRFNANDIRVIFAEQVTGQEIGKLIGSIGGSIVDGPSPVGAYTVRVADGIPLAQAISQLRGNKAVVFAEPALPQQTDKPKMGGG</sequence>